<sequence length="79" mass="8503">MSASSGLKGFCDICSHANNEHRQYKCNACNQPKKWKICQQPSHGGYVVCVKCETCAPGGGPPGSQPDGHMKYLCDEVVS</sequence>
<dbReference type="AlphaFoldDB" id="A0A022W3J4"/>
<name>A0A022W3J4_TRIRU</name>
<gene>
    <name evidence="1" type="ORF">H103_04079</name>
</gene>
<dbReference type="Proteomes" id="UP000023758">
    <property type="component" value="Unassembled WGS sequence"/>
</dbReference>
<protein>
    <submittedName>
        <fullName evidence="1">Uncharacterized protein</fullName>
    </submittedName>
</protein>
<organism evidence="1">
    <name type="scientific">Trichophyton rubrum CBS 288.86</name>
    <dbReference type="NCBI Taxonomy" id="1215330"/>
    <lineage>
        <taxon>Eukaryota</taxon>
        <taxon>Fungi</taxon>
        <taxon>Dikarya</taxon>
        <taxon>Ascomycota</taxon>
        <taxon>Pezizomycotina</taxon>
        <taxon>Eurotiomycetes</taxon>
        <taxon>Eurotiomycetidae</taxon>
        <taxon>Onygenales</taxon>
        <taxon>Arthrodermataceae</taxon>
        <taxon>Trichophyton</taxon>
    </lineage>
</organism>
<evidence type="ECO:0000313" key="1">
    <source>
        <dbReference type="EMBL" id="EZF52869.1"/>
    </source>
</evidence>
<dbReference type="HOGENOM" id="CLU_2655262_0_0_1"/>
<proteinExistence type="predicted"/>
<accession>A0A022W3J4</accession>
<dbReference type="EMBL" id="KK207839">
    <property type="protein sequence ID" value="EZF52869.1"/>
    <property type="molecule type" value="Genomic_DNA"/>
</dbReference>
<reference evidence="1" key="1">
    <citation type="submission" date="2014-02" db="EMBL/GenBank/DDBJ databases">
        <title>The Genome Sequence of Trichophyton rubrum (morphotype fischeri) CBS 288.86.</title>
        <authorList>
            <consortium name="The Broad Institute Genomics Platform"/>
            <person name="Cuomo C.A."/>
            <person name="White T.C."/>
            <person name="Graser Y."/>
            <person name="Martinez-Rossi N."/>
            <person name="Heitman J."/>
            <person name="Young S.K."/>
            <person name="Zeng Q."/>
            <person name="Gargeya S."/>
            <person name="Abouelleil A."/>
            <person name="Alvarado L."/>
            <person name="Chapman S.B."/>
            <person name="Gainer-Dewar J."/>
            <person name="Goldberg J."/>
            <person name="Griggs A."/>
            <person name="Gujja S."/>
            <person name="Hansen M."/>
            <person name="Howarth C."/>
            <person name="Imamovic A."/>
            <person name="Larimer J."/>
            <person name="Martinez D."/>
            <person name="Murphy C."/>
            <person name="Pearson M.D."/>
            <person name="Persinoti G."/>
            <person name="Poon T."/>
            <person name="Priest M."/>
            <person name="Roberts A.D."/>
            <person name="Saif S."/>
            <person name="Shea T.D."/>
            <person name="Sykes S.N."/>
            <person name="Wortman J."/>
            <person name="Nusbaum C."/>
            <person name="Birren B."/>
        </authorList>
    </citation>
    <scope>NUCLEOTIDE SEQUENCE [LARGE SCALE GENOMIC DNA]</scope>
    <source>
        <strain evidence="1">CBS 288.86</strain>
    </source>
</reference>